<dbReference type="InterPro" id="IPR002347">
    <property type="entry name" value="SDR_fam"/>
</dbReference>
<proteinExistence type="inferred from homology"/>
<keyword evidence="4" id="KW-1185">Reference proteome</keyword>
<accession>A0ABX0Y665</accession>
<gene>
    <name evidence="3" type="ORF">HC031_24810</name>
</gene>
<dbReference type="EMBL" id="JAATVY010000023">
    <property type="protein sequence ID" value="NJC72912.1"/>
    <property type="molecule type" value="Genomic_DNA"/>
</dbReference>
<reference evidence="3 4" key="1">
    <citation type="submission" date="2020-03" db="EMBL/GenBank/DDBJ databases">
        <title>WGS of the type strain of Planosporangium spp.</title>
        <authorList>
            <person name="Thawai C."/>
        </authorList>
    </citation>
    <scope>NUCLEOTIDE SEQUENCE [LARGE SCALE GENOMIC DNA]</scope>
    <source>
        <strain evidence="3 4">TBRC 5610</strain>
    </source>
</reference>
<dbReference type="SUPFAM" id="SSF51735">
    <property type="entry name" value="NAD(P)-binding Rossmann-fold domains"/>
    <property type="match status" value="1"/>
</dbReference>
<dbReference type="Gene3D" id="3.40.50.720">
    <property type="entry name" value="NAD(P)-binding Rossmann-like Domain"/>
    <property type="match status" value="1"/>
</dbReference>
<sequence>MNGPQRILVAGVNGGIGGACATAVTTAGHRVHGVDADSIDITLPGGAEAAVEAAQEAFGGLDGVVHAIGMSGRRLGDSTVPECSDEAWAEVHRVNHESVFRLLRASIPALAESGGGSIVVIGSALATSLDRDFRTAAYASAKGALVPLVRSAAYDAAAANVRVNLVAAGLVDTPMARRALESAEISARLGELMPLGRRACSPEEIADAVMWLLSPASRRTTGAVIPVDGGWHLR</sequence>
<comment type="similarity">
    <text evidence="1">Belongs to the short-chain dehydrogenases/reductases (SDR) family.</text>
</comment>
<evidence type="ECO:0000256" key="2">
    <source>
        <dbReference type="ARBA" id="ARBA00023002"/>
    </source>
</evidence>
<dbReference type="CDD" id="cd05233">
    <property type="entry name" value="SDR_c"/>
    <property type="match status" value="1"/>
</dbReference>
<dbReference type="PRINTS" id="PR00081">
    <property type="entry name" value="GDHRDH"/>
</dbReference>
<dbReference type="PROSITE" id="PS51257">
    <property type="entry name" value="PROKAR_LIPOPROTEIN"/>
    <property type="match status" value="1"/>
</dbReference>
<dbReference type="InterPro" id="IPR020904">
    <property type="entry name" value="Sc_DH/Rdtase_CS"/>
</dbReference>
<dbReference type="PANTHER" id="PTHR43477:SF1">
    <property type="entry name" value="DIHYDROANTICAPSIN 7-DEHYDROGENASE"/>
    <property type="match status" value="1"/>
</dbReference>
<name>A0ABX0Y665_9ACTN</name>
<evidence type="ECO:0000313" key="3">
    <source>
        <dbReference type="EMBL" id="NJC72912.1"/>
    </source>
</evidence>
<dbReference type="InterPro" id="IPR051122">
    <property type="entry name" value="SDR_DHRS6-like"/>
</dbReference>
<evidence type="ECO:0000256" key="1">
    <source>
        <dbReference type="ARBA" id="ARBA00006484"/>
    </source>
</evidence>
<dbReference type="Pfam" id="PF13561">
    <property type="entry name" value="adh_short_C2"/>
    <property type="match status" value="1"/>
</dbReference>
<keyword evidence="2" id="KW-0560">Oxidoreductase</keyword>
<dbReference type="InterPro" id="IPR036291">
    <property type="entry name" value="NAD(P)-bd_dom_sf"/>
</dbReference>
<dbReference type="PROSITE" id="PS00061">
    <property type="entry name" value="ADH_SHORT"/>
    <property type="match status" value="1"/>
</dbReference>
<comment type="caution">
    <text evidence="3">The sequence shown here is derived from an EMBL/GenBank/DDBJ whole genome shotgun (WGS) entry which is preliminary data.</text>
</comment>
<organism evidence="3 4">
    <name type="scientific">Planosporangium thailandense</name>
    <dbReference type="NCBI Taxonomy" id="765197"/>
    <lineage>
        <taxon>Bacteria</taxon>
        <taxon>Bacillati</taxon>
        <taxon>Actinomycetota</taxon>
        <taxon>Actinomycetes</taxon>
        <taxon>Micromonosporales</taxon>
        <taxon>Micromonosporaceae</taxon>
        <taxon>Planosporangium</taxon>
    </lineage>
</organism>
<dbReference type="RefSeq" id="WP_167927825.1">
    <property type="nucleotide sequence ID" value="NZ_JAATVY010000023.1"/>
</dbReference>
<dbReference type="Proteomes" id="UP000722989">
    <property type="component" value="Unassembled WGS sequence"/>
</dbReference>
<protein>
    <submittedName>
        <fullName evidence="3">SDR family oxidoreductase</fullName>
    </submittedName>
</protein>
<evidence type="ECO:0000313" key="4">
    <source>
        <dbReference type="Proteomes" id="UP000722989"/>
    </source>
</evidence>
<dbReference type="PANTHER" id="PTHR43477">
    <property type="entry name" value="DIHYDROANTICAPSIN 7-DEHYDROGENASE"/>
    <property type="match status" value="1"/>
</dbReference>